<name>A0A7Y0HVJ7_9BIFI</name>
<dbReference type="AlphaFoldDB" id="A0A7Y0HVJ7"/>
<evidence type="ECO:0000256" key="1">
    <source>
        <dbReference type="SAM" id="Phobius"/>
    </source>
</evidence>
<accession>A0A7Y0HVJ7</accession>
<feature type="transmembrane region" description="Helical" evidence="1">
    <location>
        <begin position="12"/>
        <end position="30"/>
    </location>
</feature>
<reference evidence="2 3" key="1">
    <citation type="submission" date="2020-02" db="EMBL/GenBank/DDBJ databases">
        <title>Characterization of phylogenetic diversity of novel bifidobacterial species isolated in Czech ZOOs.</title>
        <authorList>
            <person name="Lugli G.A."/>
            <person name="Vera N.B."/>
            <person name="Ventura M."/>
        </authorList>
    </citation>
    <scope>NUCLEOTIDE SEQUENCE [LARGE SCALE GENOMIC DNA]</scope>
    <source>
        <strain evidence="2 3">DSM 109960</strain>
    </source>
</reference>
<comment type="caution">
    <text evidence="2">The sequence shown here is derived from an EMBL/GenBank/DDBJ whole genome shotgun (WGS) entry which is preliminary data.</text>
</comment>
<keyword evidence="1" id="KW-0472">Membrane</keyword>
<evidence type="ECO:0000313" key="3">
    <source>
        <dbReference type="Proteomes" id="UP000529710"/>
    </source>
</evidence>
<keyword evidence="1" id="KW-0812">Transmembrane</keyword>
<evidence type="ECO:0000313" key="2">
    <source>
        <dbReference type="EMBL" id="NMM96302.1"/>
    </source>
</evidence>
<keyword evidence="1" id="KW-1133">Transmembrane helix</keyword>
<dbReference type="EMBL" id="JAAIIF010000008">
    <property type="protein sequence ID" value="NMM96302.1"/>
    <property type="molecule type" value="Genomic_DNA"/>
</dbReference>
<dbReference type="RefSeq" id="WP_169079942.1">
    <property type="nucleotide sequence ID" value="NZ_JAAIIF010000008.1"/>
</dbReference>
<protein>
    <submittedName>
        <fullName evidence="2">Uncharacterized protein</fullName>
    </submittedName>
</protein>
<organism evidence="2 3">
    <name type="scientific">Bifidobacterium erythrocebi</name>
    <dbReference type="NCBI Taxonomy" id="2675325"/>
    <lineage>
        <taxon>Bacteria</taxon>
        <taxon>Bacillati</taxon>
        <taxon>Actinomycetota</taxon>
        <taxon>Actinomycetes</taxon>
        <taxon>Bifidobacteriales</taxon>
        <taxon>Bifidobacteriaceae</taxon>
        <taxon>Bifidobacterium</taxon>
    </lineage>
</organism>
<keyword evidence="3" id="KW-1185">Reference proteome</keyword>
<dbReference type="Proteomes" id="UP000529710">
    <property type="component" value="Unassembled WGS sequence"/>
</dbReference>
<gene>
    <name evidence="2" type="ORF">G1C98_1038</name>
</gene>
<proteinExistence type="predicted"/>
<sequence>MKNMLDTIRQTLAFATALALITAIWILDLIEQHAKPKETKTTNTTFITISHRTLAIRTTRNTLGWTGELLNPDGPTTWKIAVTHRPTRQACIRHLTRIAGRHTTQKETR</sequence>